<protein>
    <submittedName>
        <fullName evidence="2">Response regulator</fullName>
    </submittedName>
</protein>
<accession>A0ABV9I3Q8</accession>
<evidence type="ECO:0000259" key="1">
    <source>
        <dbReference type="Pfam" id="PF00072"/>
    </source>
</evidence>
<dbReference type="SUPFAM" id="SSF52172">
    <property type="entry name" value="CheY-like"/>
    <property type="match status" value="1"/>
</dbReference>
<dbReference type="Gene3D" id="3.40.50.2300">
    <property type="match status" value="1"/>
</dbReference>
<evidence type="ECO:0000313" key="2">
    <source>
        <dbReference type="EMBL" id="MFC4636361.1"/>
    </source>
</evidence>
<reference evidence="3" key="1">
    <citation type="journal article" date="2019" name="Int. J. Syst. Evol. Microbiol.">
        <title>The Global Catalogue of Microorganisms (GCM) 10K type strain sequencing project: providing services to taxonomists for standard genome sequencing and annotation.</title>
        <authorList>
            <consortium name="The Broad Institute Genomics Platform"/>
            <consortium name="The Broad Institute Genome Sequencing Center for Infectious Disease"/>
            <person name="Wu L."/>
            <person name="Ma J."/>
        </authorList>
    </citation>
    <scope>NUCLEOTIDE SEQUENCE [LARGE SCALE GENOMIC DNA]</scope>
    <source>
        <strain evidence="3">YJ-61-S</strain>
    </source>
</reference>
<feature type="domain" description="Response regulatory" evidence="1">
    <location>
        <begin position="6"/>
        <end position="89"/>
    </location>
</feature>
<evidence type="ECO:0000313" key="3">
    <source>
        <dbReference type="Proteomes" id="UP001596043"/>
    </source>
</evidence>
<name>A0ABV9I3Q8_9FLAO</name>
<dbReference type="RefSeq" id="WP_379982480.1">
    <property type="nucleotide sequence ID" value="NZ_JBHSFV010000018.1"/>
</dbReference>
<organism evidence="2 3">
    <name type="scientific">Dokdonia ponticola</name>
    <dbReference type="NCBI Taxonomy" id="2041041"/>
    <lineage>
        <taxon>Bacteria</taxon>
        <taxon>Pseudomonadati</taxon>
        <taxon>Bacteroidota</taxon>
        <taxon>Flavobacteriia</taxon>
        <taxon>Flavobacteriales</taxon>
        <taxon>Flavobacteriaceae</taxon>
        <taxon>Dokdonia</taxon>
    </lineage>
</organism>
<dbReference type="InterPro" id="IPR001789">
    <property type="entry name" value="Sig_transdc_resp-reg_receiver"/>
</dbReference>
<dbReference type="EMBL" id="JBHSFV010000018">
    <property type="protein sequence ID" value="MFC4636361.1"/>
    <property type="molecule type" value="Genomic_DNA"/>
</dbReference>
<dbReference type="InterPro" id="IPR011006">
    <property type="entry name" value="CheY-like_superfamily"/>
</dbReference>
<gene>
    <name evidence="2" type="ORF">ACFO3O_20815</name>
</gene>
<keyword evidence="3" id="KW-1185">Reference proteome</keyword>
<proteinExistence type="predicted"/>
<dbReference type="Proteomes" id="UP001596043">
    <property type="component" value="Unassembled WGS sequence"/>
</dbReference>
<dbReference type="Pfam" id="PF00072">
    <property type="entry name" value="Response_reg"/>
    <property type="match status" value="1"/>
</dbReference>
<comment type="caution">
    <text evidence="2">The sequence shown here is derived from an EMBL/GenBank/DDBJ whole genome shotgun (WGS) entry which is preliminary data.</text>
</comment>
<sequence length="374" mass="43555">MGNISILIVDDDINKITAIISTIKSNVNDVLSINQASNVQEAIEYLQKKEFHLLITDLKMPLRHDDLPNDSGGQSLVKNLYRRKNKTNVPMFIIGLTQFPELEKDLKNVWKVWHFEASEEYWKVALRDLIFHISLVKSRINVEKIETIFVEGITDKQIIETVMLLYYPNKLDSVYIDAIKYGGGASWVERQLFIWAKSLTTKINDKLYVKSIGLFDDDESGITSINKLRKSIDVNSAEGKTFHIKKSCYKYSPIIKSIKNKGITFPTVIEDLISEGLWDYSHKQGWLTPRNLDSLVIDKDKIEKINKEFNINNLKELGFTNSESLLILFKIKDDYKKKFSMHIKKTKREYLYPIKYMVEDFFDTLNIKYTKVEK</sequence>